<dbReference type="GO" id="GO:0016757">
    <property type="term" value="F:glycosyltransferase activity"/>
    <property type="evidence" value="ECO:0007669"/>
    <property type="project" value="UniProtKB-KW"/>
</dbReference>
<dbReference type="STRING" id="1401328.P856_104"/>
<dbReference type="Proteomes" id="UP000018700">
    <property type="component" value="Chromosome"/>
</dbReference>
<dbReference type="CDD" id="cd04184">
    <property type="entry name" value="GT2_RfbC_Mx_like"/>
    <property type="match status" value="1"/>
</dbReference>
<dbReference type="PATRIC" id="fig|1401328.3.peg.96"/>
<feature type="domain" description="Glycosyltransferase 2-like" evidence="1">
    <location>
        <begin position="484"/>
        <end position="606"/>
    </location>
</feature>
<evidence type="ECO:0000313" key="2">
    <source>
        <dbReference type="EMBL" id="AHC73342.1"/>
    </source>
</evidence>
<dbReference type="PANTHER" id="PTHR43179">
    <property type="entry name" value="RHAMNOSYLTRANSFERASE WBBL"/>
    <property type="match status" value="1"/>
</dbReference>
<sequence>MLLGRQTLSLILNEAKILIAQCISQTTYTLTPENNCKVKHSDGDVWALTNGFPMITLRSNKKRMPAGWVKITYEIENDENFFTPYLVADGCSSISKINCRNLLISCTNKHITYFVRLPDKVKNLSINPMNGKEPFVKSAITAREISRLELLLVVAYKGYSSHGIRKIIQQVQDINILELKKYLKKLLTPSMTYSAWRNKFYNLTESEKTAIHAHILRMKDKPIFSIIMPTYDTPSALLKKAINSVKAQLYEDWELCIADDASKNPEIKSILKQYAAKDQRIKITFREINGNISAASNSALALATGEWIVLLDHDDELTIDALYRIAASLEDDPKADVIYSDEDKIDENGQVFDPYFKPEWSPELFLSQNMINHLAAYRRSLMQKAGKFREGFEGSQDYDMAFRVLELTNTNRIRHIPIVLYHWRAIKGSVALNSEAKPYHCKAARKAVIEHMERCNIKAKVITGIDGLSNRVVPALPTKKPHITIIVLTRDKIDMMRVLIAGLLNKTSYRNWDLIIVSNNSRQKSTLRYLAKIKKDTRITILQNEEPFNFSRLNNLAVSKSKGPLILLMNNDVEPINKDWLEEMIRQIQLPDIGAVGAKLYYPDDTIQHVGIITGIGGVAGHFNKHLPRAASGYFNRARIIHNVTAVTGACLLTTHSIYKQIGGMNENDLKIAFNDVDLCLKIRSVGYRIVVTPYAELYHHESASRGFEDNVTKKNRFSSEIRWMQNRWGKILDADPYFNPNLSLDNETPTWAIPPRIINPWIRKDKETVND</sequence>
<dbReference type="InterPro" id="IPR029044">
    <property type="entry name" value="Nucleotide-diphossugar_trans"/>
</dbReference>
<dbReference type="SUPFAM" id="SSF53448">
    <property type="entry name" value="Nucleotide-diphospho-sugar transferases"/>
    <property type="match status" value="2"/>
</dbReference>
<reference evidence="2 3" key="1">
    <citation type="journal article" date="2013" name="PLoS ONE">
        <title>Bacterial endosymbiosis in a chordate host: long-term co-evolution and conservation of secondary metabolism.</title>
        <authorList>
            <person name="Kwan J.C."/>
            <person name="Schmidt E.W."/>
        </authorList>
    </citation>
    <scope>NUCLEOTIDE SEQUENCE [LARGE SCALE GENOMIC DNA]</scope>
    <source>
        <strain evidence="3">faulkneri L5</strain>
    </source>
</reference>
<dbReference type="Gene3D" id="3.90.550.10">
    <property type="entry name" value="Spore Coat Polysaccharide Biosynthesis Protein SpsA, Chain A"/>
    <property type="match status" value="2"/>
</dbReference>
<dbReference type="AlphaFoldDB" id="V9TT64"/>
<feature type="domain" description="Glycosyltransferase 2-like" evidence="1">
    <location>
        <begin position="225"/>
        <end position="383"/>
    </location>
</feature>
<dbReference type="eggNOG" id="COG1216">
    <property type="taxonomic scope" value="Bacteria"/>
</dbReference>
<keyword evidence="3" id="KW-1185">Reference proteome</keyword>
<dbReference type="EMBL" id="CP006745">
    <property type="protein sequence ID" value="AHC73342.1"/>
    <property type="molecule type" value="Genomic_DNA"/>
</dbReference>
<name>V9TT64_9PROT</name>
<dbReference type="Pfam" id="PF00535">
    <property type="entry name" value="Glycos_transf_2"/>
    <property type="match status" value="2"/>
</dbReference>
<dbReference type="HOGENOM" id="CLU_005003_0_0_5"/>
<organism evidence="2 3">
    <name type="scientific">Candidatus Endolissoclinum faulkneri L5</name>
    <dbReference type="NCBI Taxonomy" id="1401328"/>
    <lineage>
        <taxon>Bacteria</taxon>
        <taxon>Pseudomonadati</taxon>
        <taxon>Pseudomonadota</taxon>
        <taxon>Alphaproteobacteria</taxon>
        <taxon>Rhodospirillales</taxon>
        <taxon>Rhodospirillaceae</taxon>
        <taxon>Candidatus Endolissoclinum</taxon>
    </lineage>
</organism>
<gene>
    <name evidence="2" type="ORF">P856_104</name>
</gene>
<keyword evidence="2" id="KW-0808">Transferase</keyword>
<accession>V9TT64</accession>
<dbReference type="PANTHER" id="PTHR43179:SF7">
    <property type="entry name" value="RHAMNOSYLTRANSFERASE WBBL"/>
    <property type="match status" value="1"/>
</dbReference>
<protein>
    <submittedName>
        <fullName evidence="2">Putative glycosyl transferase</fullName>
    </submittedName>
</protein>
<dbReference type="KEGG" id="efk:P856_104"/>
<evidence type="ECO:0000259" key="1">
    <source>
        <dbReference type="Pfam" id="PF00535"/>
    </source>
</evidence>
<proteinExistence type="predicted"/>
<evidence type="ECO:0000313" key="3">
    <source>
        <dbReference type="Proteomes" id="UP000018700"/>
    </source>
</evidence>
<dbReference type="InterPro" id="IPR001173">
    <property type="entry name" value="Glyco_trans_2-like"/>
</dbReference>